<dbReference type="Pfam" id="PF13192">
    <property type="entry name" value="Thioredoxin_3"/>
    <property type="match status" value="1"/>
</dbReference>
<dbReference type="AlphaFoldDB" id="A0A4Q0V5U1"/>
<evidence type="ECO:0000313" key="5">
    <source>
        <dbReference type="Proteomes" id="UP000290273"/>
    </source>
</evidence>
<feature type="domain" description="Thioredoxin-like fold" evidence="1">
    <location>
        <begin position="1"/>
        <end position="74"/>
    </location>
</feature>
<accession>A0A4Q0V5U1</accession>
<dbReference type="NCBIfam" id="TIGR00412">
    <property type="entry name" value="redox_disulf_2"/>
    <property type="match status" value="1"/>
</dbReference>
<organism evidence="3 6">
    <name type="scientific">Clostridium tetani</name>
    <dbReference type="NCBI Taxonomy" id="1513"/>
    <lineage>
        <taxon>Bacteria</taxon>
        <taxon>Bacillati</taxon>
        <taxon>Bacillota</taxon>
        <taxon>Clostridia</taxon>
        <taxon>Eubacteriales</taxon>
        <taxon>Clostridiaceae</taxon>
        <taxon>Clostridium</taxon>
    </lineage>
</organism>
<dbReference type="GeneID" id="24254614"/>
<dbReference type="Proteomes" id="UP001321763">
    <property type="component" value="Chromosome"/>
</dbReference>
<protein>
    <submittedName>
        <fullName evidence="3">Thioredoxin family protein</fullName>
    </submittedName>
</protein>
<sequence length="76" mass="8413">MNIKILDTGSAHCKKLEENTQKALKESNISASIEKITDLNRIIKYGDIPSPALIINDHIVSHGRVPSTAEIKVYIN</sequence>
<dbReference type="PANTHER" id="PTHR36450">
    <property type="entry name" value="THIOREDOXIN"/>
    <property type="match status" value="1"/>
</dbReference>
<dbReference type="SUPFAM" id="SSF52833">
    <property type="entry name" value="Thioredoxin-like"/>
    <property type="match status" value="1"/>
</dbReference>
<dbReference type="RefSeq" id="WP_023437405.1">
    <property type="nucleotide sequence ID" value="NZ_AP026804.1"/>
</dbReference>
<reference evidence="2 7" key="2">
    <citation type="submission" date="2022-09" db="EMBL/GenBank/DDBJ databases">
        <title>complete genome sequences of Clostridium tetani str. KHSU-234311-028 isolated from soil.</title>
        <authorList>
            <person name="Sekizuka T."/>
            <person name="Shitada C."/>
            <person name="Takahashi M."/>
            <person name="Kuroda M."/>
        </authorList>
    </citation>
    <scope>NUCLEOTIDE SEQUENCE [LARGE SCALE GENOMIC DNA]</scope>
    <source>
        <strain evidence="2 7">KHSU-234311-028</strain>
    </source>
</reference>
<dbReference type="PANTHER" id="PTHR36450:SF1">
    <property type="entry name" value="THIOREDOXIN"/>
    <property type="match status" value="1"/>
</dbReference>
<dbReference type="InterPro" id="IPR036249">
    <property type="entry name" value="Thioredoxin-like_sf"/>
</dbReference>
<evidence type="ECO:0000313" key="4">
    <source>
        <dbReference type="EMBL" id="RXI57205.1"/>
    </source>
</evidence>
<dbReference type="InterPro" id="IPR005243">
    <property type="entry name" value="THIRX-like_proc"/>
</dbReference>
<dbReference type="EMBL" id="QMAU01000024">
    <property type="protein sequence ID" value="RXI57205.1"/>
    <property type="molecule type" value="Genomic_DNA"/>
</dbReference>
<evidence type="ECO:0000259" key="1">
    <source>
        <dbReference type="Pfam" id="PF13192"/>
    </source>
</evidence>
<proteinExistence type="predicted"/>
<dbReference type="Proteomes" id="UP000290273">
    <property type="component" value="Unassembled WGS sequence"/>
</dbReference>
<dbReference type="InterPro" id="IPR012336">
    <property type="entry name" value="Thioredoxin-like_fold"/>
</dbReference>
<dbReference type="EMBL" id="QMAP01000014">
    <property type="protein sequence ID" value="RXI45062.1"/>
    <property type="molecule type" value="Genomic_DNA"/>
</dbReference>
<dbReference type="Proteomes" id="UP000290921">
    <property type="component" value="Unassembled WGS sequence"/>
</dbReference>
<dbReference type="EMBL" id="AP026818">
    <property type="protein sequence ID" value="BDR80152.1"/>
    <property type="molecule type" value="Genomic_DNA"/>
</dbReference>
<evidence type="ECO:0000313" key="2">
    <source>
        <dbReference type="EMBL" id="BDR80152.1"/>
    </source>
</evidence>
<gene>
    <name evidence="3" type="ORF">DP130_12480</name>
    <name evidence="4" type="ORF">DP131_05660</name>
    <name evidence="2" type="ORF">K234311028_03980</name>
</gene>
<dbReference type="Gene3D" id="3.40.30.10">
    <property type="entry name" value="Glutaredoxin"/>
    <property type="match status" value="1"/>
</dbReference>
<evidence type="ECO:0000313" key="3">
    <source>
        <dbReference type="EMBL" id="RXI45062.1"/>
    </source>
</evidence>
<evidence type="ECO:0000313" key="7">
    <source>
        <dbReference type="Proteomes" id="UP001321763"/>
    </source>
</evidence>
<reference evidence="5 6" key="1">
    <citation type="submission" date="2018-06" db="EMBL/GenBank/DDBJ databases">
        <title>Genome conservation of Clostridium tetani.</title>
        <authorList>
            <person name="Bruggemann H."/>
            <person name="Popoff M.R."/>
        </authorList>
    </citation>
    <scope>NUCLEOTIDE SEQUENCE [LARGE SCALE GENOMIC DNA]</scope>
    <source>
        <strain evidence="3 6">2017.061</strain>
        <strain evidence="4 5">63.05</strain>
    </source>
</reference>
<evidence type="ECO:0000313" key="6">
    <source>
        <dbReference type="Proteomes" id="UP000290921"/>
    </source>
</evidence>
<name>A0A4Q0V5U1_CLOTA</name>